<keyword evidence="3" id="KW-1185">Reference proteome</keyword>
<accession>M0BE76</accession>
<protein>
    <submittedName>
        <fullName evidence="2">Uncharacterized protein</fullName>
    </submittedName>
</protein>
<comment type="caution">
    <text evidence="2">The sequence shown here is derived from an EMBL/GenBank/DDBJ whole genome shotgun (WGS) entry which is preliminary data.</text>
</comment>
<sequence>MVVIGFVIAGGLMGQDGVEPETDVDDAGPSAAEVEPTADDGVTGAEEGAEGNQIRILYDGEWSGAIGEESATRSVDGSGDDTLDVSDDTMIISATVQKEDGSNTELTVQILEDGEVVSEQSTSSEFGVVSVTHGP</sequence>
<dbReference type="EMBL" id="AOIQ01000021">
    <property type="protein sequence ID" value="ELZ08593.1"/>
    <property type="molecule type" value="Genomic_DNA"/>
</dbReference>
<dbReference type="Proteomes" id="UP000011560">
    <property type="component" value="Unassembled WGS sequence"/>
</dbReference>
<gene>
    <name evidence="2" type="ORF">C479_14678</name>
</gene>
<evidence type="ECO:0000256" key="1">
    <source>
        <dbReference type="SAM" id="MobiDB-lite"/>
    </source>
</evidence>
<proteinExistence type="predicted"/>
<organism evidence="2 3">
    <name type="scientific">Halovivax asiaticus JCM 14624</name>
    <dbReference type="NCBI Taxonomy" id="1227490"/>
    <lineage>
        <taxon>Archaea</taxon>
        <taxon>Methanobacteriati</taxon>
        <taxon>Methanobacteriota</taxon>
        <taxon>Stenosarchaea group</taxon>
        <taxon>Halobacteria</taxon>
        <taxon>Halobacteriales</taxon>
        <taxon>Natrialbaceae</taxon>
        <taxon>Halovivax</taxon>
    </lineage>
</organism>
<dbReference type="AlphaFoldDB" id="M0BE76"/>
<reference evidence="2 3" key="1">
    <citation type="journal article" date="2014" name="PLoS Genet.">
        <title>Phylogenetically driven sequencing of extremely halophilic archaea reveals strategies for static and dynamic osmo-response.</title>
        <authorList>
            <person name="Becker E.A."/>
            <person name="Seitzer P.M."/>
            <person name="Tritt A."/>
            <person name="Larsen D."/>
            <person name="Krusor M."/>
            <person name="Yao A.I."/>
            <person name="Wu D."/>
            <person name="Madern D."/>
            <person name="Eisen J.A."/>
            <person name="Darling A.E."/>
            <person name="Facciotti M.T."/>
        </authorList>
    </citation>
    <scope>NUCLEOTIDE SEQUENCE [LARGE SCALE GENOMIC DNA]</scope>
    <source>
        <strain evidence="2 3">JCM 14624</strain>
    </source>
</reference>
<evidence type="ECO:0000313" key="3">
    <source>
        <dbReference type="Proteomes" id="UP000011560"/>
    </source>
</evidence>
<evidence type="ECO:0000313" key="2">
    <source>
        <dbReference type="EMBL" id="ELZ08593.1"/>
    </source>
</evidence>
<feature type="region of interest" description="Disordered" evidence="1">
    <location>
        <begin position="14"/>
        <end position="52"/>
    </location>
</feature>
<name>M0BE76_9EURY</name>